<protein>
    <submittedName>
        <fullName evidence="1">Uncharacterized protein</fullName>
    </submittedName>
</protein>
<dbReference type="Proteomes" id="UP000006028">
    <property type="component" value="Unassembled WGS sequence"/>
</dbReference>
<comment type="caution">
    <text evidence="1">The sequence shown here is derived from an EMBL/GenBank/DDBJ whole genome shotgun (WGS) entry which is preliminary data.</text>
</comment>
<dbReference type="BioCyc" id="FCF748224-HMP:GTSS-48-MONOMER"/>
<proteinExistence type="predicted"/>
<dbReference type="STRING" id="748224.HMPREF9436_01365"/>
<dbReference type="EMBL" id="AECU01000116">
    <property type="protein sequence ID" value="EFQ07119.1"/>
    <property type="molecule type" value="Genomic_DNA"/>
</dbReference>
<evidence type="ECO:0000313" key="2">
    <source>
        <dbReference type="Proteomes" id="UP000006028"/>
    </source>
</evidence>
<name>E2ZI74_9FIRM</name>
<reference evidence="1 2" key="1">
    <citation type="submission" date="2010-08" db="EMBL/GenBank/DDBJ databases">
        <authorList>
            <person name="Weinstock G."/>
            <person name="Sodergren E."/>
            <person name="Clifton S."/>
            <person name="Fulton L."/>
            <person name="Fulton B."/>
            <person name="Courtney L."/>
            <person name="Fronick C."/>
            <person name="Harrison M."/>
            <person name="Strong C."/>
            <person name="Farmer C."/>
            <person name="Delahaunty K."/>
            <person name="Markovic C."/>
            <person name="Hall O."/>
            <person name="Minx P."/>
            <person name="Tomlinson C."/>
            <person name="Mitreva M."/>
            <person name="Hou S."/>
            <person name="Chen J."/>
            <person name="Wollam A."/>
            <person name="Pepin K.H."/>
            <person name="Johnson M."/>
            <person name="Bhonagiri V."/>
            <person name="Zhang X."/>
            <person name="Suruliraj S."/>
            <person name="Warren W."/>
            <person name="Chinwalla A."/>
            <person name="Mardis E.R."/>
            <person name="Wilson R.K."/>
        </authorList>
    </citation>
    <scope>NUCLEOTIDE SEQUENCE [LARGE SCALE GENOMIC DNA]</scope>
    <source>
        <strain evidence="1 2">KLE1255</strain>
    </source>
</reference>
<gene>
    <name evidence="1" type="ORF">HMPREF9436_01365</name>
</gene>
<evidence type="ECO:0000313" key="1">
    <source>
        <dbReference type="EMBL" id="EFQ07119.1"/>
    </source>
</evidence>
<dbReference type="AlphaFoldDB" id="E2ZI74"/>
<accession>E2ZI74</accession>
<organism evidence="1 2">
    <name type="scientific">Faecalibacterium cf. prausnitzii KLE1255</name>
    <dbReference type="NCBI Taxonomy" id="748224"/>
    <lineage>
        <taxon>Bacteria</taxon>
        <taxon>Bacillati</taxon>
        <taxon>Bacillota</taxon>
        <taxon>Clostridia</taxon>
        <taxon>Eubacteriales</taxon>
        <taxon>Oscillospiraceae</taxon>
        <taxon>Faecalibacterium</taxon>
    </lineage>
</organism>
<dbReference type="HOGENOM" id="CLU_2219175_0_0_9"/>
<sequence>MKRGILSDLIIAYLLEEQNTLCTPPAGGKSQFGGNSSSANSASVSSFSFSMTCFVDKPQPGAGVVEHGDNTQSSQCRHGLHCLHGLDLVYAEKGPLAAADPRSHRM</sequence>